<sequence length="68" mass="6906">MAALFRAAFANAAPGLIAALLFYWTPSVQTPDARQAARTERSEAISVGGASKAGPVGHAGVASEVPPR</sequence>
<organism evidence="2 3">
    <name type="scientific">Methylocystis iwaonis</name>
    <dbReference type="NCBI Taxonomy" id="2885079"/>
    <lineage>
        <taxon>Bacteria</taxon>
        <taxon>Pseudomonadati</taxon>
        <taxon>Pseudomonadota</taxon>
        <taxon>Alphaproteobacteria</taxon>
        <taxon>Hyphomicrobiales</taxon>
        <taxon>Methylocystaceae</taxon>
        <taxon>Methylocystis</taxon>
    </lineage>
</organism>
<keyword evidence="3" id="KW-1185">Reference proteome</keyword>
<evidence type="ECO:0000313" key="2">
    <source>
        <dbReference type="EMBL" id="BDV33662.1"/>
    </source>
</evidence>
<reference evidence="2 3" key="1">
    <citation type="journal article" date="2023" name="Int. J. Syst. Evol. Microbiol.">
        <title>Methylocystis iwaonis sp. nov., a type II methane-oxidizing bacterium from surface soil of a rice paddy field in Japan, and emended description of the genus Methylocystis (ex Whittenbury et al. 1970) Bowman et al. 1993.</title>
        <authorList>
            <person name="Kaise H."/>
            <person name="Sawadogo J.B."/>
            <person name="Alam M.S."/>
            <person name="Ueno C."/>
            <person name="Dianou D."/>
            <person name="Shinjo R."/>
            <person name="Asakawa S."/>
        </authorList>
    </citation>
    <scope>NUCLEOTIDE SEQUENCE [LARGE SCALE GENOMIC DNA]</scope>
    <source>
        <strain evidence="2 3">SS37A-Re</strain>
    </source>
</reference>
<evidence type="ECO:0000256" key="1">
    <source>
        <dbReference type="SAM" id="MobiDB-lite"/>
    </source>
</evidence>
<evidence type="ECO:0000313" key="3">
    <source>
        <dbReference type="Proteomes" id="UP001317629"/>
    </source>
</evidence>
<name>A0ABN6VHG2_9HYPH</name>
<protein>
    <submittedName>
        <fullName evidence="2">Uncharacterized protein</fullName>
    </submittedName>
</protein>
<dbReference type="EMBL" id="AP027142">
    <property type="protein sequence ID" value="BDV33662.1"/>
    <property type="molecule type" value="Genomic_DNA"/>
</dbReference>
<dbReference type="Proteomes" id="UP001317629">
    <property type="component" value="Chromosome"/>
</dbReference>
<gene>
    <name evidence="2" type="ORF">SS37A_11910</name>
</gene>
<proteinExistence type="predicted"/>
<accession>A0ABN6VHG2</accession>
<feature type="region of interest" description="Disordered" evidence="1">
    <location>
        <begin position="32"/>
        <end position="68"/>
    </location>
</feature>